<reference evidence="3" key="3">
    <citation type="submission" date="2015-06" db="UniProtKB">
        <authorList>
            <consortium name="EnsemblProtists"/>
        </authorList>
    </citation>
    <scope>IDENTIFICATION</scope>
</reference>
<reference evidence="2 4" key="1">
    <citation type="journal article" date="2012" name="Nature">
        <title>Algal genomes reveal evolutionary mosaicism and the fate of nucleomorphs.</title>
        <authorList>
            <consortium name="DOE Joint Genome Institute"/>
            <person name="Curtis B.A."/>
            <person name="Tanifuji G."/>
            <person name="Burki F."/>
            <person name="Gruber A."/>
            <person name="Irimia M."/>
            <person name="Maruyama S."/>
            <person name="Arias M.C."/>
            <person name="Ball S.G."/>
            <person name="Gile G.H."/>
            <person name="Hirakawa Y."/>
            <person name="Hopkins J.F."/>
            <person name="Kuo A."/>
            <person name="Rensing S.A."/>
            <person name="Schmutz J."/>
            <person name="Symeonidi A."/>
            <person name="Elias M."/>
            <person name="Eveleigh R.J."/>
            <person name="Herman E.K."/>
            <person name="Klute M.J."/>
            <person name="Nakayama T."/>
            <person name="Obornik M."/>
            <person name="Reyes-Prieto A."/>
            <person name="Armbrust E.V."/>
            <person name="Aves S.J."/>
            <person name="Beiko R.G."/>
            <person name="Coutinho P."/>
            <person name="Dacks J.B."/>
            <person name="Durnford D.G."/>
            <person name="Fast N.M."/>
            <person name="Green B.R."/>
            <person name="Grisdale C.J."/>
            <person name="Hempel F."/>
            <person name="Henrissat B."/>
            <person name="Hoppner M.P."/>
            <person name="Ishida K."/>
            <person name="Kim E."/>
            <person name="Koreny L."/>
            <person name="Kroth P.G."/>
            <person name="Liu Y."/>
            <person name="Malik S.B."/>
            <person name="Maier U.G."/>
            <person name="McRose D."/>
            <person name="Mock T."/>
            <person name="Neilson J.A."/>
            <person name="Onodera N.T."/>
            <person name="Poole A.M."/>
            <person name="Pritham E.J."/>
            <person name="Richards T.A."/>
            <person name="Rocap G."/>
            <person name="Roy S.W."/>
            <person name="Sarai C."/>
            <person name="Schaack S."/>
            <person name="Shirato S."/>
            <person name="Slamovits C.H."/>
            <person name="Spencer D.F."/>
            <person name="Suzuki S."/>
            <person name="Worden A.Z."/>
            <person name="Zauner S."/>
            <person name="Barry K."/>
            <person name="Bell C."/>
            <person name="Bharti A.K."/>
            <person name="Crow J.A."/>
            <person name="Grimwood J."/>
            <person name="Kramer R."/>
            <person name="Lindquist E."/>
            <person name="Lucas S."/>
            <person name="Salamov A."/>
            <person name="McFadden G.I."/>
            <person name="Lane C.E."/>
            <person name="Keeling P.J."/>
            <person name="Gray M.W."/>
            <person name="Grigoriev I.V."/>
            <person name="Archibald J.M."/>
        </authorList>
    </citation>
    <scope>NUCLEOTIDE SEQUENCE</scope>
    <source>
        <strain evidence="2 4">CCMP2712</strain>
    </source>
</reference>
<dbReference type="GeneID" id="17287834"/>
<dbReference type="OrthoDB" id="10267127at2759"/>
<dbReference type="PRINTS" id="PR00114">
    <property type="entry name" value="STPHPHTASE"/>
</dbReference>
<name>L1I5E7_GUITC</name>
<dbReference type="Proteomes" id="UP000011087">
    <property type="component" value="Unassembled WGS sequence"/>
</dbReference>
<organism evidence="2">
    <name type="scientific">Guillardia theta (strain CCMP2712)</name>
    <name type="common">Cryptophyte</name>
    <dbReference type="NCBI Taxonomy" id="905079"/>
    <lineage>
        <taxon>Eukaryota</taxon>
        <taxon>Cryptophyceae</taxon>
        <taxon>Pyrenomonadales</taxon>
        <taxon>Geminigeraceae</taxon>
        <taxon>Guillardia</taxon>
    </lineage>
</organism>
<dbReference type="OMA" id="VVVGHYW"/>
<evidence type="ECO:0000259" key="1">
    <source>
        <dbReference type="Pfam" id="PF00149"/>
    </source>
</evidence>
<dbReference type="InterPro" id="IPR004843">
    <property type="entry name" value="Calcineurin-like_PHP"/>
</dbReference>
<dbReference type="PaxDb" id="55529-EKX31114"/>
<dbReference type="KEGG" id="gtt:GUITHDRAFT_122679"/>
<dbReference type="GO" id="GO:0005737">
    <property type="term" value="C:cytoplasm"/>
    <property type="evidence" value="ECO:0007669"/>
    <property type="project" value="TreeGrafter"/>
</dbReference>
<reference evidence="4" key="2">
    <citation type="submission" date="2012-11" db="EMBL/GenBank/DDBJ databases">
        <authorList>
            <person name="Kuo A."/>
            <person name="Curtis B.A."/>
            <person name="Tanifuji G."/>
            <person name="Burki F."/>
            <person name="Gruber A."/>
            <person name="Irimia M."/>
            <person name="Maruyama S."/>
            <person name="Arias M.C."/>
            <person name="Ball S.G."/>
            <person name="Gile G.H."/>
            <person name="Hirakawa Y."/>
            <person name="Hopkins J.F."/>
            <person name="Rensing S.A."/>
            <person name="Schmutz J."/>
            <person name="Symeonidi A."/>
            <person name="Elias M."/>
            <person name="Eveleigh R.J."/>
            <person name="Herman E.K."/>
            <person name="Klute M.J."/>
            <person name="Nakayama T."/>
            <person name="Obornik M."/>
            <person name="Reyes-Prieto A."/>
            <person name="Armbrust E.V."/>
            <person name="Aves S.J."/>
            <person name="Beiko R.G."/>
            <person name="Coutinho P."/>
            <person name="Dacks J.B."/>
            <person name="Durnford D.G."/>
            <person name="Fast N.M."/>
            <person name="Green B.R."/>
            <person name="Grisdale C."/>
            <person name="Hempe F."/>
            <person name="Henrissat B."/>
            <person name="Hoppner M.P."/>
            <person name="Ishida K.-I."/>
            <person name="Kim E."/>
            <person name="Koreny L."/>
            <person name="Kroth P.G."/>
            <person name="Liu Y."/>
            <person name="Malik S.-B."/>
            <person name="Maier U.G."/>
            <person name="McRose D."/>
            <person name="Mock T."/>
            <person name="Neilson J.A."/>
            <person name="Onodera N.T."/>
            <person name="Poole A.M."/>
            <person name="Pritham E.J."/>
            <person name="Richards T.A."/>
            <person name="Rocap G."/>
            <person name="Roy S.W."/>
            <person name="Sarai C."/>
            <person name="Schaack S."/>
            <person name="Shirato S."/>
            <person name="Slamovits C.H."/>
            <person name="Spencer D.F."/>
            <person name="Suzuki S."/>
            <person name="Worden A.Z."/>
            <person name="Zauner S."/>
            <person name="Barry K."/>
            <person name="Bell C."/>
            <person name="Bharti A.K."/>
            <person name="Crow J.A."/>
            <person name="Grimwood J."/>
            <person name="Kramer R."/>
            <person name="Lindquist E."/>
            <person name="Lucas S."/>
            <person name="Salamov A."/>
            <person name="McFadden G.I."/>
            <person name="Lane C.E."/>
            <person name="Keeling P.J."/>
            <person name="Gray M.W."/>
            <person name="Grigoriev I.V."/>
            <person name="Archibald J.M."/>
        </authorList>
    </citation>
    <scope>NUCLEOTIDE SEQUENCE</scope>
    <source>
        <strain evidence="4">CCMP2712</strain>
    </source>
</reference>
<dbReference type="EnsemblProtists" id="EKX31114">
    <property type="protein sequence ID" value="EKX31114"/>
    <property type="gene ID" value="GUITHDRAFT_122679"/>
</dbReference>
<dbReference type="Pfam" id="PF00149">
    <property type="entry name" value="Metallophos"/>
    <property type="match status" value="1"/>
</dbReference>
<evidence type="ECO:0000313" key="3">
    <source>
        <dbReference type="EnsemblProtists" id="EKX31114"/>
    </source>
</evidence>
<dbReference type="Gene3D" id="3.60.21.10">
    <property type="match status" value="1"/>
</dbReference>
<gene>
    <name evidence="2" type="ORF">GUITHDRAFT_122679</name>
</gene>
<dbReference type="InterPro" id="IPR050126">
    <property type="entry name" value="Ap4A_hydrolase"/>
</dbReference>
<protein>
    <recommendedName>
        <fullName evidence="1">Calcineurin-like phosphoesterase domain-containing protein</fullName>
    </recommendedName>
</protein>
<proteinExistence type="predicted"/>
<accession>L1I5E7</accession>
<dbReference type="RefSeq" id="XP_005818094.1">
    <property type="nucleotide sequence ID" value="XM_005818037.1"/>
</dbReference>
<dbReference type="SUPFAM" id="SSF56300">
    <property type="entry name" value="Metallo-dependent phosphatases"/>
    <property type="match status" value="1"/>
</dbReference>
<evidence type="ECO:0000313" key="2">
    <source>
        <dbReference type="EMBL" id="EKX31114.1"/>
    </source>
</evidence>
<keyword evidence="4" id="KW-1185">Reference proteome</keyword>
<feature type="domain" description="Calcineurin-like phosphoesterase" evidence="1">
    <location>
        <begin position="10"/>
        <end position="98"/>
    </location>
</feature>
<dbReference type="PANTHER" id="PTHR42850:SF7">
    <property type="entry name" value="BIS(5'-NUCLEOSYL)-TETRAPHOSPHATASE PRPE [ASYMMETRICAL]"/>
    <property type="match status" value="1"/>
</dbReference>
<dbReference type="EMBL" id="JH993356">
    <property type="protein sequence ID" value="EKX31114.1"/>
    <property type="molecule type" value="Genomic_DNA"/>
</dbReference>
<dbReference type="PANTHER" id="PTHR42850">
    <property type="entry name" value="METALLOPHOSPHOESTERASE"/>
    <property type="match status" value="1"/>
</dbReference>
<dbReference type="AlphaFoldDB" id="L1I5E7"/>
<sequence>MLVSSMFDGPVDIIGDVHGEIGALLSVLDVLGYNGHGEHAEGRRLVFVGDVVDRGPDSVRCLQVVRGMVESGRAQMVLGNHELNLLRGSRKHGNLWFWGEEEVIRKDKAKISFQTLADEAFREEALSFLRKLPLVLEREDCRVVHACWDDESISKLRSSPGDVMDAYRKFQEEVKHRDSELAARRSEQEGMARDIEIERELNRQNGNPVLVTCSGKEERAAERFFAGGKWRDVDRNRWWNKYEEEKLVVFGHYWRSFPRSLSLPLEIQNFKPSGPDMFPDVPANKLLGPRQSACCIDYSVGIRYEERGMRLHPGALGTKLCALRLPERQLVFEDSSTLPLEAT</sequence>
<evidence type="ECO:0000313" key="4">
    <source>
        <dbReference type="Proteomes" id="UP000011087"/>
    </source>
</evidence>
<dbReference type="HOGENOM" id="CLU_768882_0_0_1"/>
<dbReference type="InterPro" id="IPR006186">
    <property type="entry name" value="Ser/Thr-sp_prot-phosphatase"/>
</dbReference>
<dbReference type="GO" id="GO:0016791">
    <property type="term" value="F:phosphatase activity"/>
    <property type="evidence" value="ECO:0007669"/>
    <property type="project" value="TreeGrafter"/>
</dbReference>
<dbReference type="InterPro" id="IPR029052">
    <property type="entry name" value="Metallo-depent_PP-like"/>
</dbReference>